<feature type="region of interest" description="Disordered" evidence="1">
    <location>
        <begin position="133"/>
        <end position="154"/>
    </location>
</feature>
<dbReference type="EMBL" id="BJYG01000067">
    <property type="protein sequence ID" value="GEN65031.1"/>
    <property type="molecule type" value="Genomic_DNA"/>
</dbReference>
<accession>A0A511XQ05</accession>
<evidence type="ECO:0000313" key="3">
    <source>
        <dbReference type="Proteomes" id="UP000321746"/>
    </source>
</evidence>
<evidence type="ECO:0000256" key="1">
    <source>
        <dbReference type="SAM" id="MobiDB-lite"/>
    </source>
</evidence>
<reference evidence="2 3" key="1">
    <citation type="submission" date="2019-07" db="EMBL/GenBank/DDBJ databases">
        <title>Whole genome shotgun sequence of Acetobacter oeni NBRC 105207.</title>
        <authorList>
            <person name="Hosoyama A."/>
            <person name="Uohara A."/>
            <person name="Ohji S."/>
            <person name="Ichikawa N."/>
        </authorList>
    </citation>
    <scope>NUCLEOTIDE SEQUENCE [LARGE SCALE GENOMIC DNA]</scope>
    <source>
        <strain evidence="2 3">NBRC 105207</strain>
    </source>
</reference>
<comment type="caution">
    <text evidence="2">The sequence shown here is derived from an EMBL/GenBank/DDBJ whole genome shotgun (WGS) entry which is preliminary data.</text>
</comment>
<evidence type="ECO:0000313" key="2">
    <source>
        <dbReference type="EMBL" id="GEN65031.1"/>
    </source>
</evidence>
<dbReference type="AlphaFoldDB" id="A0A511XQ05"/>
<keyword evidence="3" id="KW-1185">Reference proteome</keyword>
<proteinExistence type="predicted"/>
<gene>
    <name evidence="2" type="ORF">AOE01nite_32550</name>
</gene>
<sequence length="154" mass="17074">MDCEADMAIPKKKAQISVYLDPDVMKTLSAYAARRAQPMSLIVEAAVASFLSPDGEERREAATSKRLDRQDRRLARLERDIGITVETLALFIRFWLTTTPPLPEPAAKAARAQAGVRYDNFVAALGRRLAQGPRLQQEIPEDVLDPGARDEPEA</sequence>
<dbReference type="Proteomes" id="UP000321746">
    <property type="component" value="Unassembled WGS sequence"/>
</dbReference>
<name>A0A511XQ05_9PROT</name>
<organism evidence="2 3">
    <name type="scientific">Acetobacter oeni</name>
    <dbReference type="NCBI Taxonomy" id="304077"/>
    <lineage>
        <taxon>Bacteria</taxon>
        <taxon>Pseudomonadati</taxon>
        <taxon>Pseudomonadota</taxon>
        <taxon>Alphaproteobacteria</taxon>
        <taxon>Acetobacterales</taxon>
        <taxon>Acetobacteraceae</taxon>
        <taxon>Acetobacter</taxon>
    </lineage>
</organism>
<protein>
    <submittedName>
        <fullName evidence="2">CopG family transcriptional regulator</fullName>
    </submittedName>
</protein>